<gene>
    <name evidence="1" type="ORF">GRI40_05875</name>
</gene>
<evidence type="ECO:0000313" key="1">
    <source>
        <dbReference type="EMBL" id="MXO74748.1"/>
    </source>
</evidence>
<organism evidence="1 2">
    <name type="scientific">Tsuneonella aeria</name>
    <dbReference type="NCBI Taxonomy" id="1837929"/>
    <lineage>
        <taxon>Bacteria</taxon>
        <taxon>Pseudomonadati</taxon>
        <taxon>Pseudomonadota</taxon>
        <taxon>Alphaproteobacteria</taxon>
        <taxon>Sphingomonadales</taxon>
        <taxon>Erythrobacteraceae</taxon>
        <taxon>Tsuneonella</taxon>
    </lineage>
</organism>
<sequence length="412" mass="46203">MSNPIATREQAEFEELALRVLADPRMQEVIEDRRKYWLEKAQPNAEMREAFETKYDEVVFGAIIWSLNSDPERPAVVTISRIPHQLDGQHIPGSRWGLDNPDSVYRVIPISGDERYVIRGRVSQPRLSENYFTLWDDRMGTVDVLDGKSLTLDADGRFEIFVDSDPAGDRANHIRSAPGAKEFYIRDVIADWSAERPNELSIEPLGGAPAKPAATFDEQVAAAQEMLTRNIDNTMRWNAQATEKRVNAFDFTIDRDSDGALRNQIYVMGHFDVGDDRAMIIEVGLGGAGYFLAPITNIWGTTNDIVHRTSSLNLTQVDNAGDDTLTLVLSKRDPGVWNWLDPCDMGTGILTLRWAEFADGRPGEGFGAKGRVVDLADLPRELGEGHRTVTPEERAEQQRARAESYLWRVAEG</sequence>
<protein>
    <recommendedName>
        <fullName evidence="3">DUF1214 domain-containing protein</fullName>
    </recommendedName>
</protein>
<evidence type="ECO:0000313" key="2">
    <source>
        <dbReference type="Proteomes" id="UP000439522"/>
    </source>
</evidence>
<evidence type="ECO:0008006" key="3">
    <source>
        <dbReference type="Google" id="ProtNLM"/>
    </source>
</evidence>
<reference evidence="1 2" key="1">
    <citation type="submission" date="2019-12" db="EMBL/GenBank/DDBJ databases">
        <title>Genomic-based taxomic classification of the family Erythrobacteraceae.</title>
        <authorList>
            <person name="Xu L."/>
        </authorList>
    </citation>
    <scope>NUCLEOTIDE SEQUENCE [LARGE SCALE GENOMIC DNA]</scope>
    <source>
        <strain evidence="1 2">100921-2</strain>
    </source>
</reference>
<keyword evidence="2" id="KW-1185">Reference proteome</keyword>
<dbReference type="EMBL" id="WTZA01000001">
    <property type="protein sequence ID" value="MXO74748.1"/>
    <property type="molecule type" value="Genomic_DNA"/>
</dbReference>
<dbReference type="Proteomes" id="UP000439522">
    <property type="component" value="Unassembled WGS sequence"/>
</dbReference>
<comment type="caution">
    <text evidence="1">The sequence shown here is derived from an EMBL/GenBank/DDBJ whole genome shotgun (WGS) entry which is preliminary data.</text>
</comment>
<dbReference type="RefSeq" id="WP_160610480.1">
    <property type="nucleotide sequence ID" value="NZ_WTZA01000001.1"/>
</dbReference>
<dbReference type="OrthoDB" id="7796491at2"/>
<name>A0A6I4TED1_9SPHN</name>
<proteinExistence type="predicted"/>
<accession>A0A6I4TED1</accession>
<dbReference type="AlphaFoldDB" id="A0A6I4TED1"/>